<gene>
    <name evidence="3" type="primary">LOC116301208</name>
</gene>
<dbReference type="Gene3D" id="3.10.110.10">
    <property type="entry name" value="Ubiquitin Conjugating Enzyme"/>
    <property type="match status" value="1"/>
</dbReference>
<sequence length="147" mass="17098">MPWSETQRKRLAMEKEILESYFKDKVSWNNPTSDTSVEVKMTTSNDHHYTLRTYLPGDYPNSCPELTVASPQTLKRYDGSLLNGSASSMDHTYGTKNGLVKICHFRPQKWTDEFTLYQVFMKGLLWLEAYESHLRTGKSLATYLREM</sequence>
<dbReference type="AlphaFoldDB" id="A0A6P8IGY6"/>
<accession>A0A6P8IGY6</accession>
<evidence type="ECO:0000313" key="2">
    <source>
        <dbReference type="Proteomes" id="UP000515163"/>
    </source>
</evidence>
<proteinExistence type="predicted"/>
<dbReference type="SUPFAM" id="SSF54495">
    <property type="entry name" value="UBC-like"/>
    <property type="match status" value="1"/>
</dbReference>
<dbReference type="Proteomes" id="UP000515163">
    <property type="component" value="Unplaced"/>
</dbReference>
<dbReference type="Pfam" id="PF05773">
    <property type="entry name" value="RWD"/>
    <property type="match status" value="1"/>
</dbReference>
<keyword evidence="2" id="KW-1185">Reference proteome</keyword>
<dbReference type="KEGG" id="aten:116301208"/>
<dbReference type="InterPro" id="IPR016135">
    <property type="entry name" value="UBQ-conjugating_enzyme/RWD"/>
</dbReference>
<dbReference type="InterPro" id="IPR006575">
    <property type="entry name" value="RWD_dom"/>
</dbReference>
<dbReference type="InParanoid" id="A0A6P8IGY6"/>
<evidence type="ECO:0000259" key="1">
    <source>
        <dbReference type="Pfam" id="PF05773"/>
    </source>
</evidence>
<reference evidence="3" key="1">
    <citation type="submission" date="2025-08" db="UniProtKB">
        <authorList>
            <consortium name="RefSeq"/>
        </authorList>
    </citation>
    <scope>IDENTIFICATION</scope>
    <source>
        <tissue evidence="3">Tentacle</tissue>
    </source>
</reference>
<dbReference type="OrthoDB" id="5946384at2759"/>
<protein>
    <submittedName>
        <fullName evidence="3">Uncharacterized protein LOC116301208</fullName>
    </submittedName>
</protein>
<dbReference type="GeneID" id="116301208"/>
<feature type="domain" description="RWD" evidence="1">
    <location>
        <begin position="11"/>
        <end position="83"/>
    </location>
</feature>
<name>A0A6P8IGY6_ACTTE</name>
<dbReference type="RefSeq" id="XP_031566092.1">
    <property type="nucleotide sequence ID" value="XM_031710232.1"/>
</dbReference>
<organism evidence="2 3">
    <name type="scientific">Actinia tenebrosa</name>
    <name type="common">Australian red waratah sea anemone</name>
    <dbReference type="NCBI Taxonomy" id="6105"/>
    <lineage>
        <taxon>Eukaryota</taxon>
        <taxon>Metazoa</taxon>
        <taxon>Cnidaria</taxon>
        <taxon>Anthozoa</taxon>
        <taxon>Hexacorallia</taxon>
        <taxon>Actiniaria</taxon>
        <taxon>Actiniidae</taxon>
        <taxon>Actinia</taxon>
    </lineage>
</organism>
<evidence type="ECO:0000313" key="3">
    <source>
        <dbReference type="RefSeq" id="XP_031566092.1"/>
    </source>
</evidence>